<dbReference type="KEGG" id="nno:NONO_c53550"/>
<protein>
    <submittedName>
        <fullName evidence="2">Putative integral membrane protein</fullName>
    </submittedName>
</protein>
<feature type="transmembrane region" description="Helical" evidence="1">
    <location>
        <begin position="79"/>
        <end position="97"/>
    </location>
</feature>
<reference evidence="2 3" key="1">
    <citation type="journal article" date="2014" name="Appl. Environ. Microbiol.">
        <title>Insights into the Microbial Degradation of Rubber and Gutta-Percha by Analysis of the Complete Genome of Nocardia nova SH22a.</title>
        <authorList>
            <person name="Luo Q."/>
            <person name="Hiessl S."/>
            <person name="Poehlein A."/>
            <person name="Daniel R."/>
            <person name="Steinbuchel A."/>
        </authorList>
    </citation>
    <scope>NUCLEOTIDE SEQUENCE [LARGE SCALE GENOMIC DNA]</scope>
    <source>
        <strain evidence="2">SH22a</strain>
    </source>
</reference>
<sequence length="207" mass="21579">MGSFMTEHAALRWGVIGAFVVAAAIVVVRHISVPVVSGASRAGMWSAGEADHEADAAHLMMCLVMLAMLLFPATMAPDAIRGVLTAMVVVYALLLVVRTGQWHKRFTTAGFRTPAVAYHLVAAVAMLWVMSGHHHGGGAMSTAPVVPVSIAAALFAADAVLLMVPRTRHLLRHDISHLPGVPGALGAVPHVVMDLGTAYMLVAAVAG</sequence>
<dbReference type="PATRIC" id="fig|1415166.3.peg.5521"/>
<organism evidence="2 3">
    <name type="scientific">Nocardia nova SH22a</name>
    <dbReference type="NCBI Taxonomy" id="1415166"/>
    <lineage>
        <taxon>Bacteria</taxon>
        <taxon>Bacillati</taxon>
        <taxon>Actinomycetota</taxon>
        <taxon>Actinomycetes</taxon>
        <taxon>Mycobacteriales</taxon>
        <taxon>Nocardiaceae</taxon>
        <taxon>Nocardia</taxon>
    </lineage>
</organism>
<evidence type="ECO:0000313" key="2">
    <source>
        <dbReference type="EMBL" id="AHH20135.1"/>
    </source>
</evidence>
<dbReference type="HOGENOM" id="CLU_1330796_0_0_11"/>
<keyword evidence="1" id="KW-1133">Transmembrane helix</keyword>
<evidence type="ECO:0000256" key="1">
    <source>
        <dbReference type="SAM" id="Phobius"/>
    </source>
</evidence>
<evidence type="ECO:0000313" key="3">
    <source>
        <dbReference type="Proteomes" id="UP000019150"/>
    </source>
</evidence>
<dbReference type="InterPro" id="IPR033458">
    <property type="entry name" value="DUF5134"/>
</dbReference>
<feature type="transmembrane region" description="Helical" evidence="1">
    <location>
        <begin position="56"/>
        <end position="73"/>
    </location>
</feature>
<gene>
    <name evidence="2" type="ORF">NONO_c53550</name>
</gene>
<feature type="transmembrane region" description="Helical" evidence="1">
    <location>
        <begin position="12"/>
        <end position="36"/>
    </location>
</feature>
<dbReference type="AlphaFoldDB" id="W5TL97"/>
<keyword evidence="1" id="KW-0472">Membrane</keyword>
<dbReference type="EMBL" id="CP006850">
    <property type="protein sequence ID" value="AHH20135.1"/>
    <property type="molecule type" value="Genomic_DNA"/>
</dbReference>
<name>W5TL97_9NOCA</name>
<keyword evidence="1" id="KW-0812">Transmembrane</keyword>
<accession>W5TL97</accession>
<proteinExistence type="predicted"/>
<dbReference type="Pfam" id="PF17197">
    <property type="entry name" value="DUF5134"/>
    <property type="match status" value="1"/>
</dbReference>
<keyword evidence="3" id="KW-1185">Reference proteome</keyword>
<feature type="transmembrane region" description="Helical" evidence="1">
    <location>
        <begin position="142"/>
        <end position="164"/>
    </location>
</feature>
<feature type="transmembrane region" description="Helical" evidence="1">
    <location>
        <begin position="109"/>
        <end position="130"/>
    </location>
</feature>
<dbReference type="Proteomes" id="UP000019150">
    <property type="component" value="Chromosome"/>
</dbReference>
<dbReference type="eggNOG" id="ENOG5030MGY">
    <property type="taxonomic scope" value="Bacteria"/>
</dbReference>